<feature type="transmembrane region" description="Helical" evidence="6">
    <location>
        <begin position="227"/>
        <end position="246"/>
    </location>
</feature>
<feature type="transmembrane region" description="Helical" evidence="6">
    <location>
        <begin position="98"/>
        <end position="120"/>
    </location>
</feature>
<dbReference type="InterPro" id="IPR051611">
    <property type="entry name" value="ECF_transporter_component"/>
</dbReference>
<proteinExistence type="predicted"/>
<comment type="caution">
    <text evidence="7">The sequence shown here is derived from an EMBL/GenBank/DDBJ whole genome shotgun (WGS) entry which is preliminary data.</text>
</comment>
<dbReference type="CDD" id="cd16914">
    <property type="entry name" value="EcfT"/>
    <property type="match status" value="1"/>
</dbReference>
<dbReference type="AlphaFoldDB" id="A0A4R2JVD5"/>
<gene>
    <name evidence="7" type="ORF">EV203_12027</name>
</gene>
<sequence length="252" mass="28417">MEMFLYMDKDSILHKLDPRTKIFIMLISFAIALMFSSLSLLLILSFLVILYGALGKVLSNLKRIRVILIMIAIMSVILWALTYPGTTRLWGPVTKEGIIYGIAIGIKFDVMIIAGMIFLSSTKIEEISLGLVKLGIPYRPAFAFSTAVRLVPMIVSTSYIITQAQKSRGLDLDTGNILQRIKKYIPLLIPVLISVIRQANILAMALESKGFGYSDKRTSYLEIKFEVRDYAFLAVALLILIVAVYFKFKYRL</sequence>
<dbReference type="InterPro" id="IPR003339">
    <property type="entry name" value="ABC/ECF_trnsptr_transmembrane"/>
</dbReference>
<feature type="transmembrane region" description="Helical" evidence="6">
    <location>
        <begin position="66"/>
        <end position="86"/>
    </location>
</feature>
<dbReference type="EMBL" id="SLWU01000020">
    <property type="protein sequence ID" value="TCO61318.1"/>
    <property type="molecule type" value="Genomic_DNA"/>
</dbReference>
<feature type="transmembrane region" description="Helical" evidence="6">
    <location>
        <begin position="22"/>
        <end position="54"/>
    </location>
</feature>
<name>A0A4R2JVD5_9THEO</name>
<keyword evidence="2" id="KW-1003">Cell membrane</keyword>
<evidence type="ECO:0000256" key="4">
    <source>
        <dbReference type="ARBA" id="ARBA00022989"/>
    </source>
</evidence>
<dbReference type="Proteomes" id="UP000294886">
    <property type="component" value="Unassembled WGS sequence"/>
</dbReference>
<keyword evidence="5 6" id="KW-0472">Membrane</keyword>
<dbReference type="Pfam" id="PF02361">
    <property type="entry name" value="CbiQ"/>
    <property type="match status" value="1"/>
</dbReference>
<accession>A0A4R2JVD5</accession>
<evidence type="ECO:0000313" key="7">
    <source>
        <dbReference type="EMBL" id="TCO61318.1"/>
    </source>
</evidence>
<evidence type="ECO:0000256" key="5">
    <source>
        <dbReference type="ARBA" id="ARBA00023136"/>
    </source>
</evidence>
<keyword evidence="3 6" id="KW-0812">Transmembrane</keyword>
<evidence type="ECO:0000256" key="6">
    <source>
        <dbReference type="SAM" id="Phobius"/>
    </source>
</evidence>
<comment type="subcellular location">
    <subcellularLocation>
        <location evidence="1">Membrane</location>
        <topology evidence="1">Multi-pass membrane protein</topology>
    </subcellularLocation>
</comment>
<protein>
    <submittedName>
        <fullName evidence="7">Energy-coupling factor transport system permease protein</fullName>
    </submittedName>
</protein>
<evidence type="ECO:0000256" key="1">
    <source>
        <dbReference type="ARBA" id="ARBA00004141"/>
    </source>
</evidence>
<feature type="transmembrane region" description="Helical" evidence="6">
    <location>
        <begin position="184"/>
        <end position="206"/>
    </location>
</feature>
<dbReference type="PANTHER" id="PTHR34857:SF2">
    <property type="entry name" value="SLL0384 PROTEIN"/>
    <property type="match status" value="1"/>
</dbReference>
<evidence type="ECO:0000256" key="3">
    <source>
        <dbReference type="ARBA" id="ARBA00022692"/>
    </source>
</evidence>
<reference evidence="7 8" key="1">
    <citation type="submission" date="2019-03" db="EMBL/GenBank/DDBJ databases">
        <title>Genomic Encyclopedia of Type Strains, Phase IV (KMG-IV): sequencing the most valuable type-strain genomes for metagenomic binning, comparative biology and taxonomic classification.</title>
        <authorList>
            <person name="Goeker M."/>
        </authorList>
    </citation>
    <scope>NUCLEOTIDE SEQUENCE [LARGE SCALE GENOMIC DNA]</scope>
    <source>
        <strain evidence="7 8">DSM 13054</strain>
    </source>
</reference>
<dbReference type="RefSeq" id="WP_132040270.1">
    <property type="nucleotide sequence ID" value="NZ_SLWU01000020.1"/>
</dbReference>
<dbReference type="PANTHER" id="PTHR34857">
    <property type="entry name" value="SLL0384 PROTEIN"/>
    <property type="match status" value="1"/>
</dbReference>
<dbReference type="GO" id="GO:0005886">
    <property type="term" value="C:plasma membrane"/>
    <property type="evidence" value="ECO:0007669"/>
    <property type="project" value="UniProtKB-ARBA"/>
</dbReference>
<organism evidence="7 8">
    <name type="scientific">Caldanaerobacter subterraneus</name>
    <dbReference type="NCBI Taxonomy" id="911092"/>
    <lineage>
        <taxon>Bacteria</taxon>
        <taxon>Bacillati</taxon>
        <taxon>Bacillota</taxon>
        <taxon>Clostridia</taxon>
        <taxon>Thermoanaerobacterales</taxon>
        <taxon>Thermoanaerobacteraceae</taxon>
        <taxon>Caldanaerobacter</taxon>
    </lineage>
</organism>
<evidence type="ECO:0000313" key="8">
    <source>
        <dbReference type="Proteomes" id="UP000294886"/>
    </source>
</evidence>
<keyword evidence="4 6" id="KW-1133">Transmembrane helix</keyword>
<evidence type="ECO:0000256" key="2">
    <source>
        <dbReference type="ARBA" id="ARBA00022475"/>
    </source>
</evidence>